<evidence type="ECO:0000259" key="6">
    <source>
        <dbReference type="PROSITE" id="PS51202"/>
    </source>
</evidence>
<dbReference type="GO" id="GO:0008324">
    <property type="term" value="F:monoatomic cation transmembrane transporter activity"/>
    <property type="evidence" value="ECO:0007669"/>
    <property type="project" value="InterPro"/>
</dbReference>
<protein>
    <submittedName>
        <fullName evidence="7">GntR family transcriptional regulator</fullName>
    </submittedName>
</protein>
<dbReference type="Pfam" id="PF00392">
    <property type="entry name" value="GntR"/>
    <property type="match status" value="1"/>
</dbReference>
<dbReference type="GO" id="GO:0006813">
    <property type="term" value="P:potassium ion transport"/>
    <property type="evidence" value="ECO:0007669"/>
    <property type="project" value="InterPro"/>
</dbReference>
<dbReference type="EMBL" id="LS483343">
    <property type="protein sequence ID" value="SQF40348.1"/>
    <property type="molecule type" value="Genomic_DNA"/>
</dbReference>
<dbReference type="SUPFAM" id="SSF116726">
    <property type="entry name" value="TrkA C-terminal domain-like"/>
    <property type="match status" value="1"/>
</dbReference>
<dbReference type="PROSITE" id="PS50949">
    <property type="entry name" value="HTH_GNTR"/>
    <property type="match status" value="1"/>
</dbReference>
<evidence type="ECO:0000256" key="3">
    <source>
        <dbReference type="ARBA" id="ARBA00023163"/>
    </source>
</evidence>
<keyword evidence="8" id="KW-1185">Reference proteome</keyword>
<dbReference type="InterPro" id="IPR036390">
    <property type="entry name" value="WH_DNA-bd_sf"/>
</dbReference>
<keyword evidence="2" id="KW-0238">DNA-binding</keyword>
<dbReference type="Proteomes" id="UP000249495">
    <property type="component" value="Chromosome 1"/>
</dbReference>
<evidence type="ECO:0000256" key="2">
    <source>
        <dbReference type="ARBA" id="ARBA00023125"/>
    </source>
</evidence>
<dbReference type="CDD" id="cd07377">
    <property type="entry name" value="WHTH_GntR"/>
    <property type="match status" value="1"/>
</dbReference>
<dbReference type="Gene3D" id="3.30.70.1450">
    <property type="entry name" value="Regulator of K+ conductance, C-terminal domain"/>
    <property type="match status" value="1"/>
</dbReference>
<dbReference type="PANTHER" id="PTHR44846:SF1">
    <property type="entry name" value="MANNOSYL-D-GLYCERATE TRANSPORT_METABOLISM SYSTEM REPRESSOR MNGR-RELATED"/>
    <property type="match status" value="1"/>
</dbReference>
<keyword evidence="1" id="KW-0805">Transcription regulation</keyword>
<dbReference type="GO" id="GO:0045892">
    <property type="term" value="P:negative regulation of DNA-templated transcription"/>
    <property type="evidence" value="ECO:0007669"/>
    <property type="project" value="TreeGrafter"/>
</dbReference>
<name>A0A2X3VLQ0_9STRE</name>
<evidence type="ECO:0000256" key="1">
    <source>
        <dbReference type="ARBA" id="ARBA00023015"/>
    </source>
</evidence>
<dbReference type="GO" id="GO:0003700">
    <property type="term" value="F:DNA-binding transcription factor activity"/>
    <property type="evidence" value="ECO:0007669"/>
    <property type="project" value="InterPro"/>
</dbReference>
<organism evidence="7 8">
    <name type="scientific">Streptococcus ferus</name>
    <dbReference type="NCBI Taxonomy" id="1345"/>
    <lineage>
        <taxon>Bacteria</taxon>
        <taxon>Bacillati</taxon>
        <taxon>Bacillota</taxon>
        <taxon>Bacilli</taxon>
        <taxon>Lactobacillales</taxon>
        <taxon>Streptococcaceae</taxon>
        <taxon>Streptococcus</taxon>
    </lineage>
</organism>
<evidence type="ECO:0000313" key="7">
    <source>
        <dbReference type="EMBL" id="SQF40348.1"/>
    </source>
</evidence>
<proteinExistence type="predicted"/>
<dbReference type="GO" id="GO:0003677">
    <property type="term" value="F:DNA binding"/>
    <property type="evidence" value="ECO:0007669"/>
    <property type="project" value="UniProtKB-KW"/>
</dbReference>
<dbReference type="InterPro" id="IPR000524">
    <property type="entry name" value="Tscrpt_reg_HTH_GntR"/>
</dbReference>
<dbReference type="KEGG" id="sfer:NCTC12278_00915"/>
<evidence type="ECO:0000256" key="4">
    <source>
        <dbReference type="SAM" id="Coils"/>
    </source>
</evidence>
<dbReference type="Pfam" id="PF02080">
    <property type="entry name" value="TrkA_C"/>
    <property type="match status" value="1"/>
</dbReference>
<feature type="domain" description="RCK C-terminal" evidence="6">
    <location>
        <begin position="125"/>
        <end position="209"/>
    </location>
</feature>
<dbReference type="InterPro" id="IPR050679">
    <property type="entry name" value="Bact_HTH_transcr_reg"/>
</dbReference>
<dbReference type="STRING" id="1123303.GCA_000372425_00444"/>
<dbReference type="OrthoDB" id="226679at2"/>
<dbReference type="RefSeq" id="WP_018029772.1">
    <property type="nucleotide sequence ID" value="NZ_JBCLUB010000001.1"/>
</dbReference>
<dbReference type="SUPFAM" id="SSF46785">
    <property type="entry name" value="Winged helix' DNA-binding domain"/>
    <property type="match status" value="1"/>
</dbReference>
<dbReference type="PANTHER" id="PTHR44846">
    <property type="entry name" value="MANNOSYL-D-GLYCERATE TRANSPORT/METABOLISM SYSTEM REPRESSOR MNGR-RELATED"/>
    <property type="match status" value="1"/>
</dbReference>
<keyword evidence="3" id="KW-0804">Transcription</keyword>
<gene>
    <name evidence="7" type="ORF">NCTC12278_00915</name>
</gene>
<dbReference type="InterPro" id="IPR006037">
    <property type="entry name" value="RCK_C"/>
</dbReference>
<dbReference type="AlphaFoldDB" id="A0A2X3VLQ0"/>
<feature type="coiled-coil region" evidence="4">
    <location>
        <begin position="98"/>
        <end position="125"/>
    </location>
</feature>
<dbReference type="InterPro" id="IPR036721">
    <property type="entry name" value="RCK_C_sf"/>
</dbReference>
<dbReference type="PROSITE" id="PS51202">
    <property type="entry name" value="RCK_C"/>
    <property type="match status" value="1"/>
</dbReference>
<sequence length="210" mass="23840">MEAKERMISNPRYQRVAIGIAQRIADGKYQVGEKIKSRSTLASNFNVSPETARKAINVLDDLDIVRVKPGSGVVVTSREKAQEFLEQFETTTVLKSTKNDLNQSISRQKQELEKMSKLLDQFLSQSSLMHKKFPFEPFELVLDQRSPNINKSISELNFWHQTGATIIALKHQEELLLSPGPYATLQSGDTIYFIGDELAFSRVKNFFESP</sequence>
<feature type="domain" description="HTH gntR-type" evidence="5">
    <location>
        <begin position="10"/>
        <end position="78"/>
    </location>
</feature>
<accession>A0A2X3VLQ0</accession>
<keyword evidence="4" id="KW-0175">Coiled coil</keyword>
<evidence type="ECO:0000313" key="8">
    <source>
        <dbReference type="Proteomes" id="UP000249495"/>
    </source>
</evidence>
<dbReference type="InterPro" id="IPR036388">
    <property type="entry name" value="WH-like_DNA-bd_sf"/>
</dbReference>
<dbReference type="SMART" id="SM00345">
    <property type="entry name" value="HTH_GNTR"/>
    <property type="match status" value="1"/>
</dbReference>
<dbReference type="Gene3D" id="1.10.10.10">
    <property type="entry name" value="Winged helix-like DNA-binding domain superfamily/Winged helix DNA-binding domain"/>
    <property type="match status" value="1"/>
</dbReference>
<reference evidence="7 8" key="1">
    <citation type="submission" date="2018-06" db="EMBL/GenBank/DDBJ databases">
        <authorList>
            <consortium name="Pathogen Informatics"/>
            <person name="Doyle S."/>
        </authorList>
    </citation>
    <scope>NUCLEOTIDE SEQUENCE [LARGE SCALE GENOMIC DNA]</scope>
    <source>
        <strain evidence="7 8">NCTC12278</strain>
    </source>
</reference>
<evidence type="ECO:0000259" key="5">
    <source>
        <dbReference type="PROSITE" id="PS50949"/>
    </source>
</evidence>